<dbReference type="InterPro" id="IPR006442">
    <property type="entry name" value="Antitoxin_Phd/YefM"/>
</dbReference>
<dbReference type="NCBIfam" id="TIGR01552">
    <property type="entry name" value="phd_fam"/>
    <property type="match status" value="1"/>
</dbReference>
<protein>
    <recommendedName>
        <fullName evidence="2">Antitoxin</fullName>
    </recommendedName>
</protein>
<gene>
    <name evidence="3" type="ORF">CF392_02005</name>
</gene>
<dbReference type="InterPro" id="IPR036165">
    <property type="entry name" value="YefM-like_sf"/>
</dbReference>
<evidence type="ECO:0000256" key="2">
    <source>
        <dbReference type="RuleBase" id="RU362080"/>
    </source>
</evidence>
<dbReference type="PANTHER" id="PTHR33713">
    <property type="entry name" value="ANTITOXIN YAFN-RELATED"/>
    <property type="match status" value="1"/>
</dbReference>
<dbReference type="AlphaFoldDB" id="A0A2A2I7H4"/>
<dbReference type="PANTHER" id="PTHR33713:SF10">
    <property type="entry name" value="ANTITOXIN YAFN"/>
    <property type="match status" value="1"/>
</dbReference>
<organism evidence="3 4">
    <name type="scientific">Tamilnaduibacter salinus</name>
    <dbReference type="NCBI Taxonomy" id="1484056"/>
    <lineage>
        <taxon>Bacteria</taxon>
        <taxon>Pseudomonadati</taxon>
        <taxon>Pseudomonadota</taxon>
        <taxon>Gammaproteobacteria</taxon>
        <taxon>Pseudomonadales</taxon>
        <taxon>Marinobacteraceae</taxon>
        <taxon>Tamilnaduibacter</taxon>
    </lineage>
</organism>
<comment type="function">
    <text evidence="2">Antitoxin component of a type II toxin-antitoxin (TA) system.</text>
</comment>
<keyword evidence="4" id="KW-1185">Reference proteome</keyword>
<dbReference type="Pfam" id="PF02604">
    <property type="entry name" value="PhdYeFM_antitox"/>
    <property type="match status" value="1"/>
</dbReference>
<proteinExistence type="inferred from homology"/>
<dbReference type="InterPro" id="IPR051405">
    <property type="entry name" value="phD/YefM_antitoxin"/>
</dbReference>
<dbReference type="Gene3D" id="3.40.1620.10">
    <property type="entry name" value="YefM-like domain"/>
    <property type="match status" value="1"/>
</dbReference>
<evidence type="ECO:0000313" key="3">
    <source>
        <dbReference type="EMBL" id="PAV27244.1"/>
    </source>
</evidence>
<dbReference type="Proteomes" id="UP000218332">
    <property type="component" value="Unassembled WGS sequence"/>
</dbReference>
<dbReference type="EMBL" id="NMPM01000008">
    <property type="protein sequence ID" value="PAV27244.1"/>
    <property type="molecule type" value="Genomic_DNA"/>
</dbReference>
<evidence type="ECO:0000313" key="4">
    <source>
        <dbReference type="Proteomes" id="UP000218332"/>
    </source>
</evidence>
<sequence>MKSLFARFAATISELKANPNEVLRSANGEPVVILSHNKPRAYMVPVETFEAMQEQLEDYRLLQEARDRMDDESVPVSIDELRTALQEESTQTVEQA</sequence>
<evidence type="ECO:0000256" key="1">
    <source>
        <dbReference type="ARBA" id="ARBA00009981"/>
    </source>
</evidence>
<comment type="caution">
    <text evidence="3">The sequence shown here is derived from an EMBL/GenBank/DDBJ whole genome shotgun (WGS) entry which is preliminary data.</text>
</comment>
<dbReference type="RefSeq" id="WP_095609788.1">
    <property type="nucleotide sequence ID" value="NZ_NMPM01000008.1"/>
</dbReference>
<accession>A0A2A2I7H4</accession>
<dbReference type="SUPFAM" id="SSF143120">
    <property type="entry name" value="YefM-like"/>
    <property type="match status" value="1"/>
</dbReference>
<comment type="similarity">
    <text evidence="1 2">Belongs to the phD/YefM antitoxin family.</text>
</comment>
<reference evidence="3 4" key="1">
    <citation type="submission" date="2017-07" db="EMBL/GenBank/DDBJ databases">
        <title>Tamlnaduibacter salinus (Mi-7) genome sequencing.</title>
        <authorList>
            <person name="Verma A."/>
            <person name="Krishnamurthi S."/>
        </authorList>
    </citation>
    <scope>NUCLEOTIDE SEQUENCE [LARGE SCALE GENOMIC DNA]</scope>
    <source>
        <strain evidence="3 4">Mi-7</strain>
    </source>
</reference>
<name>A0A2A2I7H4_9GAMM</name>